<sequence>MTQALQHINPAELGNPSHYGFTNVVIVPANKTLVFIAGQGGRNPQGNMGDFEAQLEQAFVNLRTALAAAGAVPEQVVKITLLSVNHNAEKQALISAKRNAMWPDHLIKPASTLIPVPRLAGDEMLFEIDAIAAIPV</sequence>
<evidence type="ECO:0008006" key="3">
    <source>
        <dbReference type="Google" id="ProtNLM"/>
    </source>
</evidence>
<accession>A0A2W4WSY6</accession>
<dbReference type="PANTHER" id="PTHR43857:SF1">
    <property type="entry name" value="YJGH FAMILY PROTEIN"/>
    <property type="match status" value="1"/>
</dbReference>
<comment type="caution">
    <text evidence="1">The sequence shown here is derived from an EMBL/GenBank/DDBJ whole genome shotgun (WGS) entry which is preliminary data.</text>
</comment>
<dbReference type="CDD" id="cd00448">
    <property type="entry name" value="YjgF_YER057c_UK114_family"/>
    <property type="match status" value="1"/>
</dbReference>
<proteinExistence type="predicted"/>
<name>A0A2W4WSY6_9CYAN</name>
<protein>
    <recommendedName>
        <fullName evidence="3">RidA family protein</fullName>
    </recommendedName>
</protein>
<dbReference type="EMBL" id="QBMP01000242">
    <property type="protein sequence ID" value="PZO48323.1"/>
    <property type="molecule type" value="Genomic_DNA"/>
</dbReference>
<gene>
    <name evidence="1" type="ORF">DCF15_18050</name>
</gene>
<reference evidence="2" key="1">
    <citation type="submission" date="2018-04" db="EMBL/GenBank/DDBJ databases">
        <authorList>
            <person name="Cornet L."/>
        </authorList>
    </citation>
    <scope>NUCLEOTIDE SEQUENCE [LARGE SCALE GENOMIC DNA]</scope>
</reference>
<dbReference type="InterPro" id="IPR006175">
    <property type="entry name" value="YjgF/YER057c/UK114"/>
</dbReference>
<dbReference type="Pfam" id="PF01042">
    <property type="entry name" value="Ribonuc_L-PSP"/>
    <property type="match status" value="1"/>
</dbReference>
<dbReference type="SUPFAM" id="SSF55298">
    <property type="entry name" value="YjgF-like"/>
    <property type="match status" value="1"/>
</dbReference>
<dbReference type="AlphaFoldDB" id="A0A2W4WSY6"/>
<evidence type="ECO:0000313" key="1">
    <source>
        <dbReference type="EMBL" id="PZO48323.1"/>
    </source>
</evidence>
<dbReference type="Gene3D" id="3.30.1330.40">
    <property type="entry name" value="RutC-like"/>
    <property type="match status" value="1"/>
</dbReference>
<organism evidence="1 2">
    <name type="scientific">Phormidesmis priestleyi</name>
    <dbReference type="NCBI Taxonomy" id="268141"/>
    <lineage>
        <taxon>Bacteria</taxon>
        <taxon>Bacillati</taxon>
        <taxon>Cyanobacteriota</taxon>
        <taxon>Cyanophyceae</taxon>
        <taxon>Leptolyngbyales</taxon>
        <taxon>Leptolyngbyaceae</taxon>
        <taxon>Phormidesmis</taxon>
    </lineage>
</organism>
<evidence type="ECO:0000313" key="2">
    <source>
        <dbReference type="Proteomes" id="UP000249794"/>
    </source>
</evidence>
<reference evidence="1 2" key="2">
    <citation type="submission" date="2018-06" db="EMBL/GenBank/DDBJ databases">
        <title>Metagenomic assembly of (sub)arctic Cyanobacteria and their associated microbiome from non-axenic cultures.</title>
        <authorList>
            <person name="Baurain D."/>
        </authorList>
    </citation>
    <scope>NUCLEOTIDE SEQUENCE [LARGE SCALE GENOMIC DNA]</scope>
    <source>
        <strain evidence="1">ULC027bin1</strain>
    </source>
</reference>
<dbReference type="Proteomes" id="UP000249794">
    <property type="component" value="Unassembled WGS sequence"/>
</dbReference>
<dbReference type="InterPro" id="IPR035959">
    <property type="entry name" value="RutC-like_sf"/>
</dbReference>
<dbReference type="PANTHER" id="PTHR43857">
    <property type="entry name" value="BLR7761 PROTEIN"/>
    <property type="match status" value="1"/>
</dbReference>